<keyword evidence="1" id="KW-0812">Transmembrane</keyword>
<keyword evidence="1" id="KW-1133">Transmembrane helix</keyword>
<dbReference type="EMBL" id="HACA01030244">
    <property type="protein sequence ID" value="CDW47605.1"/>
    <property type="molecule type" value="Transcribed_RNA"/>
</dbReference>
<evidence type="ECO:0000313" key="2">
    <source>
        <dbReference type="EMBL" id="CDW47605.1"/>
    </source>
</evidence>
<dbReference type="AlphaFoldDB" id="A0A0K2VBD3"/>
<keyword evidence="1" id="KW-0472">Membrane</keyword>
<reference evidence="2" key="1">
    <citation type="submission" date="2014-05" db="EMBL/GenBank/DDBJ databases">
        <authorList>
            <person name="Chronopoulou M."/>
        </authorList>
    </citation>
    <scope>NUCLEOTIDE SEQUENCE</scope>
    <source>
        <tissue evidence="2">Whole organism</tissue>
    </source>
</reference>
<name>A0A0K2VBD3_LEPSM</name>
<accession>A0A0K2VBD3</accession>
<organism evidence="2">
    <name type="scientific">Lepeophtheirus salmonis</name>
    <name type="common">Salmon louse</name>
    <name type="synonym">Caligus salmonis</name>
    <dbReference type="NCBI Taxonomy" id="72036"/>
    <lineage>
        <taxon>Eukaryota</taxon>
        <taxon>Metazoa</taxon>
        <taxon>Ecdysozoa</taxon>
        <taxon>Arthropoda</taxon>
        <taxon>Crustacea</taxon>
        <taxon>Multicrustacea</taxon>
        <taxon>Hexanauplia</taxon>
        <taxon>Copepoda</taxon>
        <taxon>Siphonostomatoida</taxon>
        <taxon>Caligidae</taxon>
        <taxon>Lepeophtheirus</taxon>
    </lineage>
</organism>
<proteinExistence type="predicted"/>
<feature type="transmembrane region" description="Helical" evidence="1">
    <location>
        <begin position="6"/>
        <end position="25"/>
    </location>
</feature>
<protein>
    <submittedName>
        <fullName evidence="2">Uncharacterized protein</fullName>
    </submittedName>
</protein>
<sequence>MFILHFLTFNISLFVLTVSLFITDLE</sequence>
<evidence type="ECO:0000256" key="1">
    <source>
        <dbReference type="SAM" id="Phobius"/>
    </source>
</evidence>